<dbReference type="InterPro" id="IPR014710">
    <property type="entry name" value="RmlC-like_jellyroll"/>
</dbReference>
<dbReference type="Gene3D" id="2.60.120.10">
    <property type="entry name" value="Jelly Rolls"/>
    <property type="match status" value="1"/>
</dbReference>
<protein>
    <submittedName>
        <fullName evidence="2">cAMP-binding protein</fullName>
    </submittedName>
</protein>
<dbReference type="SMART" id="SM00100">
    <property type="entry name" value="cNMP"/>
    <property type="match status" value="1"/>
</dbReference>
<evidence type="ECO:0000313" key="3">
    <source>
        <dbReference type="Proteomes" id="UP000075420"/>
    </source>
</evidence>
<accession>A0A150P0K5</accession>
<sequence>MAVRPSDLHAIPLFERITEDHLDELMRAFQRQEVPTGHVLFEAGSAPAHMLLLVKGEVALVDAGETRFRLSPISPIGELGALTGLRRTTTAVTTQPSEIWRIGVAELQDFFEAHGDVAYPFYNNLLNVVAGKIRRDARRIEEVRANLIRTQKAMKRLLDLVLDSEETPLSKVICSTLEDLIEKNRRSHYMVEPAHTLKSAVRLDSGALVPVVELSDGWLRLAGMRDAAKGAHWSGVLVLPAREIPVSGTIDAVDDQGALVRLDLLIDEYAAALQDYLTRLQMLDFVV</sequence>
<dbReference type="InterPro" id="IPR018490">
    <property type="entry name" value="cNMP-bd_dom_sf"/>
</dbReference>
<comment type="caution">
    <text evidence="2">The sequence shown here is derived from an EMBL/GenBank/DDBJ whole genome shotgun (WGS) entry which is preliminary data.</text>
</comment>
<dbReference type="EMBL" id="JELY01003505">
    <property type="protein sequence ID" value="KYF48373.1"/>
    <property type="molecule type" value="Genomic_DNA"/>
</dbReference>
<dbReference type="PROSITE" id="PS50042">
    <property type="entry name" value="CNMP_BINDING_3"/>
    <property type="match status" value="1"/>
</dbReference>
<dbReference type="InterPro" id="IPR000595">
    <property type="entry name" value="cNMP-bd_dom"/>
</dbReference>
<dbReference type="Proteomes" id="UP000075420">
    <property type="component" value="Unassembled WGS sequence"/>
</dbReference>
<dbReference type="CDD" id="cd00038">
    <property type="entry name" value="CAP_ED"/>
    <property type="match status" value="1"/>
</dbReference>
<feature type="non-terminal residue" evidence="2">
    <location>
        <position position="287"/>
    </location>
</feature>
<proteinExistence type="predicted"/>
<organism evidence="2 3">
    <name type="scientific">Sorangium cellulosum</name>
    <name type="common">Polyangium cellulosum</name>
    <dbReference type="NCBI Taxonomy" id="56"/>
    <lineage>
        <taxon>Bacteria</taxon>
        <taxon>Pseudomonadati</taxon>
        <taxon>Myxococcota</taxon>
        <taxon>Polyangia</taxon>
        <taxon>Polyangiales</taxon>
        <taxon>Polyangiaceae</taxon>
        <taxon>Sorangium</taxon>
    </lineage>
</organism>
<dbReference type="AlphaFoldDB" id="A0A150P0K5"/>
<dbReference type="Pfam" id="PF00027">
    <property type="entry name" value="cNMP_binding"/>
    <property type="match status" value="1"/>
</dbReference>
<gene>
    <name evidence="2" type="ORF">BE08_34750</name>
</gene>
<dbReference type="SUPFAM" id="SSF51206">
    <property type="entry name" value="cAMP-binding domain-like"/>
    <property type="match status" value="1"/>
</dbReference>
<name>A0A150P0K5_SORCE</name>
<reference evidence="2 3" key="1">
    <citation type="submission" date="2014-02" db="EMBL/GenBank/DDBJ databases">
        <title>The small core and large imbalanced accessory genome model reveals a collaborative survival strategy of Sorangium cellulosum strains in nature.</title>
        <authorList>
            <person name="Han K."/>
            <person name="Peng R."/>
            <person name="Blom J."/>
            <person name="Li Y.-Z."/>
        </authorList>
    </citation>
    <scope>NUCLEOTIDE SEQUENCE [LARGE SCALE GENOMIC DNA]</scope>
    <source>
        <strain evidence="2 3">So0157-25</strain>
    </source>
</reference>
<feature type="domain" description="Cyclic nucleotide-binding" evidence="1">
    <location>
        <begin position="13"/>
        <end position="128"/>
    </location>
</feature>
<evidence type="ECO:0000259" key="1">
    <source>
        <dbReference type="PROSITE" id="PS50042"/>
    </source>
</evidence>
<evidence type="ECO:0000313" key="2">
    <source>
        <dbReference type="EMBL" id="KYF48373.1"/>
    </source>
</evidence>